<dbReference type="EMBL" id="KV744913">
    <property type="protein sequence ID" value="OCK81651.1"/>
    <property type="molecule type" value="Genomic_DNA"/>
</dbReference>
<evidence type="ECO:0000313" key="1">
    <source>
        <dbReference type="EMBL" id="OCK81651.1"/>
    </source>
</evidence>
<gene>
    <name evidence="1" type="ORF">K432DRAFT_11465</name>
</gene>
<proteinExistence type="predicted"/>
<name>A0A8E2ECW9_9PEZI</name>
<accession>A0A8E2ECW9</accession>
<evidence type="ECO:0000313" key="2">
    <source>
        <dbReference type="Proteomes" id="UP000250266"/>
    </source>
</evidence>
<protein>
    <submittedName>
        <fullName evidence="1">Uncharacterized protein</fullName>
    </submittedName>
</protein>
<dbReference type="AlphaFoldDB" id="A0A8E2ECW9"/>
<dbReference type="Proteomes" id="UP000250266">
    <property type="component" value="Unassembled WGS sequence"/>
</dbReference>
<organism evidence="1 2">
    <name type="scientific">Lepidopterella palustris CBS 459.81</name>
    <dbReference type="NCBI Taxonomy" id="1314670"/>
    <lineage>
        <taxon>Eukaryota</taxon>
        <taxon>Fungi</taxon>
        <taxon>Dikarya</taxon>
        <taxon>Ascomycota</taxon>
        <taxon>Pezizomycotina</taxon>
        <taxon>Dothideomycetes</taxon>
        <taxon>Pleosporomycetidae</taxon>
        <taxon>Mytilinidiales</taxon>
        <taxon>Argynnaceae</taxon>
        <taxon>Lepidopterella</taxon>
    </lineage>
</organism>
<reference evidence="1 2" key="1">
    <citation type="journal article" date="2016" name="Nat. Commun.">
        <title>Ectomycorrhizal ecology is imprinted in the genome of the dominant symbiotic fungus Cenococcum geophilum.</title>
        <authorList>
            <consortium name="DOE Joint Genome Institute"/>
            <person name="Peter M."/>
            <person name="Kohler A."/>
            <person name="Ohm R.A."/>
            <person name="Kuo A."/>
            <person name="Krutzmann J."/>
            <person name="Morin E."/>
            <person name="Arend M."/>
            <person name="Barry K.W."/>
            <person name="Binder M."/>
            <person name="Choi C."/>
            <person name="Clum A."/>
            <person name="Copeland A."/>
            <person name="Grisel N."/>
            <person name="Haridas S."/>
            <person name="Kipfer T."/>
            <person name="LaButti K."/>
            <person name="Lindquist E."/>
            <person name="Lipzen A."/>
            <person name="Maire R."/>
            <person name="Meier B."/>
            <person name="Mihaltcheva S."/>
            <person name="Molinier V."/>
            <person name="Murat C."/>
            <person name="Poggeler S."/>
            <person name="Quandt C.A."/>
            <person name="Sperisen C."/>
            <person name="Tritt A."/>
            <person name="Tisserant E."/>
            <person name="Crous P.W."/>
            <person name="Henrissat B."/>
            <person name="Nehls U."/>
            <person name="Egli S."/>
            <person name="Spatafora J.W."/>
            <person name="Grigoriev I.V."/>
            <person name="Martin F.M."/>
        </authorList>
    </citation>
    <scope>NUCLEOTIDE SEQUENCE [LARGE SCALE GENOMIC DNA]</scope>
    <source>
        <strain evidence="1 2">CBS 459.81</strain>
    </source>
</reference>
<sequence length="64" mass="7034">MQYVRIRCIENDANLGLTGIANSCHPKLLLFRPGLLRRSRIVRGISQAEDEDLIGSNSVSVVAP</sequence>
<keyword evidence="2" id="KW-1185">Reference proteome</keyword>